<keyword evidence="3" id="KW-0694">RNA-binding</keyword>
<dbReference type="GO" id="GO:0019843">
    <property type="term" value="F:rRNA binding"/>
    <property type="evidence" value="ECO:0007669"/>
    <property type="project" value="UniProtKB-KW"/>
</dbReference>
<keyword evidence="4 9" id="KW-0689">Ribosomal protein</keyword>
<evidence type="ECO:0000256" key="5">
    <source>
        <dbReference type="ARBA" id="ARBA00023274"/>
    </source>
</evidence>
<dbReference type="SUPFAM" id="SSF57716">
    <property type="entry name" value="Glucocorticoid receptor-like (DNA-binding domain)"/>
    <property type="match status" value="1"/>
</dbReference>
<dbReference type="GO" id="GO:0003735">
    <property type="term" value="F:structural constituent of ribosome"/>
    <property type="evidence" value="ECO:0007669"/>
    <property type="project" value="InterPro"/>
</dbReference>
<evidence type="ECO:0000256" key="8">
    <source>
        <dbReference type="ARBA" id="ARBA00047110"/>
    </source>
</evidence>
<gene>
    <name evidence="9" type="primary">rpsN</name>
    <name evidence="9" type="ORF">JFN88_07715</name>
</gene>
<dbReference type="PANTHER" id="PTHR19836">
    <property type="entry name" value="30S RIBOSOMAL PROTEIN S14"/>
    <property type="match status" value="1"/>
</dbReference>
<dbReference type="Pfam" id="PF00253">
    <property type="entry name" value="Ribosomal_S14"/>
    <property type="match status" value="1"/>
</dbReference>
<dbReference type="EMBL" id="JAELUP010000021">
    <property type="protein sequence ID" value="MBJ6361196.1"/>
    <property type="molecule type" value="Genomic_DNA"/>
</dbReference>
<dbReference type="Proteomes" id="UP000640274">
    <property type="component" value="Unassembled WGS sequence"/>
</dbReference>
<evidence type="ECO:0000313" key="10">
    <source>
        <dbReference type="Proteomes" id="UP000640274"/>
    </source>
</evidence>
<keyword evidence="5" id="KW-0687">Ribonucleoprotein</keyword>
<accession>A0A934MNN2</accession>
<name>A0A934MNN2_9BACL</name>
<comment type="subunit">
    <text evidence="8">Part of the 30S ribosomal subunit. Contacts proteins S3 and S10.</text>
</comment>
<comment type="similarity">
    <text evidence="2">Belongs to the universal ribosomal protein uS14 family.</text>
</comment>
<evidence type="ECO:0000256" key="1">
    <source>
        <dbReference type="ARBA" id="ARBA00003686"/>
    </source>
</evidence>
<dbReference type="GO" id="GO:0005737">
    <property type="term" value="C:cytoplasm"/>
    <property type="evidence" value="ECO:0007669"/>
    <property type="project" value="UniProtKB-ARBA"/>
</dbReference>
<evidence type="ECO:0000256" key="3">
    <source>
        <dbReference type="ARBA" id="ARBA00022730"/>
    </source>
</evidence>
<dbReference type="GO" id="GO:0015935">
    <property type="term" value="C:small ribosomal subunit"/>
    <property type="evidence" value="ECO:0007669"/>
    <property type="project" value="TreeGrafter"/>
</dbReference>
<organism evidence="9 10">
    <name type="scientific">Paenibacillus roseus</name>
    <dbReference type="NCBI Taxonomy" id="2798579"/>
    <lineage>
        <taxon>Bacteria</taxon>
        <taxon>Bacillati</taxon>
        <taxon>Bacillota</taxon>
        <taxon>Bacilli</taxon>
        <taxon>Bacillales</taxon>
        <taxon>Paenibacillaceae</taxon>
        <taxon>Paenibacillus</taxon>
    </lineage>
</organism>
<evidence type="ECO:0000256" key="7">
    <source>
        <dbReference type="ARBA" id="ARBA00035312"/>
    </source>
</evidence>
<comment type="function">
    <text evidence="1">Binds 16S rRNA, required for the assembly of 30S particles and may also be responsible for determining the conformation of the 16S rRNA at the A site.</text>
</comment>
<dbReference type="NCBIfam" id="NF006477">
    <property type="entry name" value="PRK08881.1"/>
    <property type="match status" value="1"/>
</dbReference>
<dbReference type="InterPro" id="IPR001209">
    <property type="entry name" value="Ribosomal_uS14"/>
</dbReference>
<protein>
    <recommendedName>
        <fullName evidence="6">Small ribosomal subunit protein uS14</fullName>
    </recommendedName>
    <alternativeName>
        <fullName evidence="7">30S ribosomal protein S14</fullName>
    </alternativeName>
</protein>
<dbReference type="AlphaFoldDB" id="A0A934MNN2"/>
<proteinExistence type="inferred from homology"/>
<evidence type="ECO:0000313" key="9">
    <source>
        <dbReference type="EMBL" id="MBJ6361196.1"/>
    </source>
</evidence>
<sequence length="99" mass="11685">MINSIRRDLSRRTLYKKYEKSRLIYKSLINDSSINPQDKLTYISKLNQLPRNSSKVRIKNRCTLTGRSHGIHKFYRISRIKIRDLANKGLLVGYTKGSW</sequence>
<reference evidence="9" key="1">
    <citation type="submission" date="2020-12" db="EMBL/GenBank/DDBJ databases">
        <authorList>
            <person name="Huq M.A."/>
        </authorList>
    </citation>
    <scope>NUCLEOTIDE SEQUENCE</scope>
    <source>
        <strain evidence="9">MAHUQ-46</strain>
    </source>
</reference>
<comment type="caution">
    <text evidence="9">The sequence shown here is derived from an EMBL/GenBank/DDBJ whole genome shotgun (WGS) entry which is preliminary data.</text>
</comment>
<evidence type="ECO:0000256" key="4">
    <source>
        <dbReference type="ARBA" id="ARBA00022980"/>
    </source>
</evidence>
<dbReference type="GO" id="GO:0006412">
    <property type="term" value="P:translation"/>
    <property type="evidence" value="ECO:0007669"/>
    <property type="project" value="InterPro"/>
</dbReference>
<evidence type="ECO:0000256" key="2">
    <source>
        <dbReference type="ARBA" id="ARBA00009083"/>
    </source>
</evidence>
<evidence type="ECO:0000256" key="6">
    <source>
        <dbReference type="ARBA" id="ARBA00035167"/>
    </source>
</evidence>
<dbReference type="Gene3D" id="1.10.287.1480">
    <property type="match status" value="1"/>
</dbReference>
<dbReference type="PANTHER" id="PTHR19836:SF19">
    <property type="entry name" value="SMALL RIBOSOMAL SUBUNIT PROTEIN US14M"/>
    <property type="match status" value="1"/>
</dbReference>
<dbReference type="FunFam" id="1.10.287.1480:FF:000001">
    <property type="entry name" value="30S ribosomal protein S14"/>
    <property type="match status" value="1"/>
</dbReference>
<keyword evidence="3" id="KW-0699">rRNA-binding</keyword>
<keyword evidence="10" id="KW-1185">Reference proteome</keyword>